<sequence>QLLERAKSMSVEPITKENDIKYQLADAARAVTETINDVIKACLMTKSTVAMEHIECDNAVREME</sequence>
<feature type="non-terminal residue" evidence="1">
    <location>
        <position position="1"/>
    </location>
</feature>
<reference evidence="1" key="1">
    <citation type="submission" date="2021-02" db="EMBL/GenBank/DDBJ databases">
        <authorList>
            <person name="Nowell W R."/>
        </authorList>
    </citation>
    <scope>NUCLEOTIDE SEQUENCE</scope>
</reference>
<evidence type="ECO:0000313" key="5">
    <source>
        <dbReference type="Proteomes" id="UP000681967"/>
    </source>
</evidence>
<dbReference type="EMBL" id="CAJOBJ010111144">
    <property type="protein sequence ID" value="CAF4632264.1"/>
    <property type="molecule type" value="Genomic_DNA"/>
</dbReference>
<evidence type="ECO:0008006" key="6">
    <source>
        <dbReference type="Google" id="ProtNLM"/>
    </source>
</evidence>
<organism evidence="1 5">
    <name type="scientific">Rotaria magnacalcarata</name>
    <dbReference type="NCBI Taxonomy" id="392030"/>
    <lineage>
        <taxon>Eukaryota</taxon>
        <taxon>Metazoa</taxon>
        <taxon>Spiralia</taxon>
        <taxon>Gnathifera</taxon>
        <taxon>Rotifera</taxon>
        <taxon>Eurotatoria</taxon>
        <taxon>Bdelloidea</taxon>
        <taxon>Philodinida</taxon>
        <taxon>Philodinidae</taxon>
        <taxon>Rotaria</taxon>
    </lineage>
</organism>
<gene>
    <name evidence="1" type="ORF">BYL167_LOCUS31830</name>
    <name evidence="2" type="ORF">BYL167_LOCUS32056</name>
    <name evidence="3" type="ORF">GIL414_LOCUS40259</name>
    <name evidence="4" type="ORF">GIL414_LOCUS46667</name>
</gene>
<evidence type="ECO:0000313" key="4">
    <source>
        <dbReference type="EMBL" id="CAF4788877.1"/>
    </source>
</evidence>
<dbReference type="EMBL" id="CAJOBJ010147072">
    <property type="protein sequence ID" value="CAF4788877.1"/>
    <property type="molecule type" value="Genomic_DNA"/>
</dbReference>
<evidence type="ECO:0000313" key="3">
    <source>
        <dbReference type="EMBL" id="CAF4632264.1"/>
    </source>
</evidence>
<dbReference type="AlphaFoldDB" id="A0A8S2VR84"/>
<dbReference type="Gene3D" id="1.20.1420.10">
    <property type="entry name" value="Talin, central domain"/>
    <property type="match status" value="1"/>
</dbReference>
<proteinExistence type="predicted"/>
<dbReference type="EMBL" id="CAJOBH010058266">
    <property type="protein sequence ID" value="CAF4412355.1"/>
    <property type="molecule type" value="Genomic_DNA"/>
</dbReference>
<dbReference type="EMBL" id="CAJOBH010057116">
    <property type="protein sequence ID" value="CAF4407397.1"/>
    <property type="molecule type" value="Genomic_DNA"/>
</dbReference>
<feature type="non-terminal residue" evidence="1">
    <location>
        <position position="64"/>
    </location>
</feature>
<protein>
    <recommendedName>
        <fullName evidence="6">Vinculin</fullName>
    </recommendedName>
</protein>
<name>A0A8S2VR84_9BILA</name>
<dbReference type="Proteomes" id="UP000681967">
    <property type="component" value="Unassembled WGS sequence"/>
</dbReference>
<evidence type="ECO:0000313" key="1">
    <source>
        <dbReference type="EMBL" id="CAF4407397.1"/>
    </source>
</evidence>
<evidence type="ECO:0000313" key="2">
    <source>
        <dbReference type="EMBL" id="CAF4412355.1"/>
    </source>
</evidence>
<comment type="caution">
    <text evidence="1">The sequence shown here is derived from an EMBL/GenBank/DDBJ whole genome shotgun (WGS) entry which is preliminary data.</text>
</comment>
<accession>A0A8S2VR84</accession>
<dbReference type="Proteomes" id="UP000681720">
    <property type="component" value="Unassembled WGS sequence"/>
</dbReference>